<evidence type="ECO:0000259" key="17">
    <source>
        <dbReference type="PROSITE" id="PS51192"/>
    </source>
</evidence>
<feature type="short sequence motif" description="Q motif" evidence="15">
    <location>
        <begin position="7"/>
        <end position="35"/>
    </location>
</feature>
<evidence type="ECO:0000256" key="5">
    <source>
        <dbReference type="ARBA" id="ARBA00022806"/>
    </source>
</evidence>
<dbReference type="EMBL" id="CAJVPQ010001123">
    <property type="protein sequence ID" value="CAG8533241.1"/>
    <property type="molecule type" value="Genomic_DNA"/>
</dbReference>
<evidence type="ECO:0000256" key="16">
    <source>
        <dbReference type="SAM" id="MobiDB-lite"/>
    </source>
</evidence>
<comment type="catalytic activity">
    <reaction evidence="14">
        <text>ATP + H2O = ADP + phosphate + H(+)</text>
        <dbReference type="Rhea" id="RHEA:13065"/>
        <dbReference type="ChEBI" id="CHEBI:15377"/>
        <dbReference type="ChEBI" id="CHEBI:15378"/>
        <dbReference type="ChEBI" id="CHEBI:30616"/>
        <dbReference type="ChEBI" id="CHEBI:43474"/>
        <dbReference type="ChEBI" id="CHEBI:456216"/>
        <dbReference type="EC" id="3.6.4.13"/>
    </reaction>
</comment>
<name>A0A9N9AJJ3_9GLOM</name>
<organism evidence="20 21">
    <name type="scientific">Funneliformis caledonium</name>
    <dbReference type="NCBI Taxonomy" id="1117310"/>
    <lineage>
        <taxon>Eukaryota</taxon>
        <taxon>Fungi</taxon>
        <taxon>Fungi incertae sedis</taxon>
        <taxon>Mucoromycota</taxon>
        <taxon>Glomeromycotina</taxon>
        <taxon>Glomeromycetes</taxon>
        <taxon>Glomerales</taxon>
        <taxon>Glomeraceae</taxon>
        <taxon>Funneliformis</taxon>
    </lineage>
</organism>
<evidence type="ECO:0000259" key="18">
    <source>
        <dbReference type="PROSITE" id="PS51194"/>
    </source>
</evidence>
<evidence type="ECO:0000256" key="4">
    <source>
        <dbReference type="ARBA" id="ARBA00022801"/>
    </source>
</evidence>
<dbReference type="PANTHER" id="PTHR47959">
    <property type="entry name" value="ATP-DEPENDENT RNA HELICASE RHLE-RELATED"/>
    <property type="match status" value="1"/>
</dbReference>
<dbReference type="Pfam" id="PF00271">
    <property type="entry name" value="Helicase_C"/>
    <property type="match status" value="1"/>
</dbReference>
<dbReference type="GO" id="GO:0003723">
    <property type="term" value="F:RNA binding"/>
    <property type="evidence" value="ECO:0007669"/>
    <property type="project" value="UniProtKB-KW"/>
</dbReference>
<evidence type="ECO:0000256" key="14">
    <source>
        <dbReference type="ARBA" id="ARBA00047984"/>
    </source>
</evidence>
<comment type="function">
    <text evidence="9">ATP-dependent rRNA helicase required for pre-ribosomal RNA processing. Involved in the maturation of the 35S-pre-rRNA and to its cleavage to mature 18S rRNA.</text>
</comment>
<dbReference type="SMART" id="SM00487">
    <property type="entry name" value="DEXDc"/>
    <property type="match status" value="1"/>
</dbReference>
<feature type="compositionally biased region" description="Basic and acidic residues" evidence="16">
    <location>
        <begin position="533"/>
        <end position="542"/>
    </location>
</feature>
<reference evidence="20" key="1">
    <citation type="submission" date="2021-06" db="EMBL/GenBank/DDBJ databases">
        <authorList>
            <person name="Kallberg Y."/>
            <person name="Tangrot J."/>
            <person name="Rosling A."/>
        </authorList>
    </citation>
    <scope>NUCLEOTIDE SEQUENCE</scope>
    <source>
        <strain evidence="20">UK204</strain>
    </source>
</reference>
<dbReference type="PROSITE" id="PS51194">
    <property type="entry name" value="HELICASE_CTER"/>
    <property type="match status" value="1"/>
</dbReference>
<dbReference type="AlphaFoldDB" id="A0A9N9AJJ3"/>
<dbReference type="OrthoDB" id="10261904at2759"/>
<evidence type="ECO:0000313" key="21">
    <source>
        <dbReference type="Proteomes" id="UP000789570"/>
    </source>
</evidence>
<dbReference type="Pfam" id="PF00270">
    <property type="entry name" value="DEAD"/>
    <property type="match status" value="1"/>
</dbReference>
<evidence type="ECO:0000256" key="13">
    <source>
        <dbReference type="ARBA" id="ARBA00024398"/>
    </source>
</evidence>
<feature type="domain" description="Helicase C-terminal" evidence="18">
    <location>
        <begin position="236"/>
        <end position="380"/>
    </location>
</feature>
<dbReference type="PANTHER" id="PTHR47959:SF20">
    <property type="entry name" value="RNA HELICASE"/>
    <property type="match status" value="1"/>
</dbReference>
<dbReference type="InterPro" id="IPR011545">
    <property type="entry name" value="DEAD/DEAH_box_helicase_dom"/>
</dbReference>
<dbReference type="PROSITE" id="PS51192">
    <property type="entry name" value="HELICASE_ATP_BIND_1"/>
    <property type="match status" value="1"/>
</dbReference>
<keyword evidence="3" id="KW-0547">Nucleotide-binding</keyword>
<feature type="compositionally biased region" description="Basic and acidic residues" evidence="16">
    <location>
        <begin position="500"/>
        <end position="510"/>
    </location>
</feature>
<dbReference type="GO" id="GO:0005829">
    <property type="term" value="C:cytosol"/>
    <property type="evidence" value="ECO:0007669"/>
    <property type="project" value="TreeGrafter"/>
</dbReference>
<proteinExistence type="inferred from homology"/>
<evidence type="ECO:0000256" key="9">
    <source>
        <dbReference type="ARBA" id="ARBA00024301"/>
    </source>
</evidence>
<evidence type="ECO:0000256" key="10">
    <source>
        <dbReference type="ARBA" id="ARBA00024350"/>
    </source>
</evidence>
<evidence type="ECO:0000256" key="12">
    <source>
        <dbReference type="ARBA" id="ARBA00024394"/>
    </source>
</evidence>
<evidence type="ECO:0000313" key="20">
    <source>
        <dbReference type="EMBL" id="CAG8533241.1"/>
    </source>
</evidence>
<dbReference type="SMART" id="SM00490">
    <property type="entry name" value="HELICc"/>
    <property type="match status" value="1"/>
</dbReference>
<feature type="region of interest" description="Disordered" evidence="16">
    <location>
        <begin position="791"/>
        <end position="829"/>
    </location>
</feature>
<evidence type="ECO:0000256" key="8">
    <source>
        <dbReference type="ARBA" id="ARBA00023242"/>
    </source>
</evidence>
<feature type="domain" description="Helicase ATP-binding" evidence="17">
    <location>
        <begin position="38"/>
        <end position="209"/>
    </location>
</feature>
<dbReference type="InterPro" id="IPR001650">
    <property type="entry name" value="Helicase_C-like"/>
</dbReference>
<dbReference type="InterPro" id="IPR044765">
    <property type="entry name" value="DDX47/Rrp3_DEADc"/>
</dbReference>
<evidence type="ECO:0000256" key="6">
    <source>
        <dbReference type="ARBA" id="ARBA00022840"/>
    </source>
</evidence>
<dbReference type="GO" id="GO:0005730">
    <property type="term" value="C:nucleolus"/>
    <property type="evidence" value="ECO:0007669"/>
    <property type="project" value="UniProtKB-ARBA"/>
</dbReference>
<evidence type="ECO:0000256" key="7">
    <source>
        <dbReference type="ARBA" id="ARBA00022884"/>
    </source>
</evidence>
<evidence type="ECO:0000256" key="3">
    <source>
        <dbReference type="ARBA" id="ARBA00022741"/>
    </source>
</evidence>
<keyword evidence="8" id="KW-0539">Nucleus</keyword>
<dbReference type="Gene3D" id="3.40.50.300">
    <property type="entry name" value="P-loop containing nucleotide triphosphate hydrolases"/>
    <property type="match status" value="2"/>
</dbReference>
<evidence type="ECO:0000256" key="11">
    <source>
        <dbReference type="ARBA" id="ARBA00024374"/>
    </source>
</evidence>
<dbReference type="InterPro" id="IPR050079">
    <property type="entry name" value="DEAD_box_RNA_helicase"/>
</dbReference>
<accession>A0A9N9AJJ3</accession>
<dbReference type="GO" id="GO:0016787">
    <property type="term" value="F:hydrolase activity"/>
    <property type="evidence" value="ECO:0007669"/>
    <property type="project" value="UniProtKB-KW"/>
</dbReference>
<feature type="compositionally biased region" description="Polar residues" evidence="16">
    <location>
        <begin position="807"/>
        <end position="820"/>
    </location>
</feature>
<feature type="region of interest" description="Disordered" evidence="16">
    <location>
        <begin position="468"/>
        <end position="542"/>
    </location>
</feature>
<dbReference type="GO" id="GO:0005524">
    <property type="term" value="F:ATP binding"/>
    <property type="evidence" value="ECO:0007669"/>
    <property type="project" value="UniProtKB-KW"/>
</dbReference>
<keyword evidence="7" id="KW-0694">RNA-binding</keyword>
<keyword evidence="5" id="KW-0347">Helicase</keyword>
<evidence type="ECO:0000256" key="1">
    <source>
        <dbReference type="ARBA" id="ARBA00004123"/>
    </source>
</evidence>
<dbReference type="CDD" id="cd17954">
    <property type="entry name" value="DEADc_DDX47"/>
    <property type="match status" value="1"/>
</dbReference>
<evidence type="ECO:0000256" key="2">
    <source>
        <dbReference type="ARBA" id="ARBA00012552"/>
    </source>
</evidence>
<keyword evidence="21" id="KW-1185">Reference proteome</keyword>
<comment type="similarity">
    <text evidence="10">Belongs to the DEAD box helicase family. DDX47/RRP3 subfamily.</text>
</comment>
<dbReference type="InterPro" id="IPR027417">
    <property type="entry name" value="P-loop_NTPase"/>
</dbReference>
<keyword evidence="4" id="KW-0378">Hydrolase</keyword>
<dbReference type="GO" id="GO:0003724">
    <property type="term" value="F:RNA helicase activity"/>
    <property type="evidence" value="ECO:0007669"/>
    <property type="project" value="UniProtKB-EC"/>
</dbReference>
<comment type="caution">
    <text evidence="20">The sequence shown here is derived from an EMBL/GenBank/DDBJ whole genome shotgun (WGS) entry which is preliminary data.</text>
</comment>
<dbReference type="InterPro" id="IPR014014">
    <property type="entry name" value="RNA_helicase_DEAD_Q_motif"/>
</dbReference>
<feature type="compositionally biased region" description="Basic and acidic residues" evidence="16">
    <location>
        <begin position="468"/>
        <end position="477"/>
    </location>
</feature>
<protein>
    <recommendedName>
        <fullName evidence="13">ATP-dependent rRNA helicase RRP3</fullName>
        <ecNumber evidence="2">3.6.4.13</ecNumber>
    </recommendedName>
    <alternativeName>
        <fullName evidence="12">ATP-dependent rRNA helicase rrp3</fullName>
    </alternativeName>
</protein>
<feature type="compositionally biased region" description="Polar residues" evidence="16">
    <location>
        <begin position="516"/>
        <end position="527"/>
    </location>
</feature>
<dbReference type="SUPFAM" id="SSF52540">
    <property type="entry name" value="P-loop containing nucleoside triphosphate hydrolases"/>
    <property type="match status" value="1"/>
</dbReference>
<dbReference type="EC" id="3.6.4.13" evidence="2"/>
<evidence type="ECO:0000256" key="15">
    <source>
        <dbReference type="PROSITE-ProRule" id="PRU00552"/>
    </source>
</evidence>
<sequence>MSTPKEKTFESLGIIEPLCKACEQCKYKTPTEIQAEAIPWALQGRDVIGLAQTGSGKTAAFALPILQALWEAPQGLFACILAPTRELAFQISEMFESLGSVIGVRCAVIIGGMDMMSQAIALSKKPHIIIATPGRLQDHLENTKGFSLKNLKYLVMDEADKLLDMDFGPIIDKLLKVIPKERHTFLFSATMTTKVAKLQRASLMNPVKIEVSSKYSTVSTLLQYYLFFPFKHKDCYLVYLCNELAGNSLIIFTRTCNDTQRLALLLRNMGFPAIPLHGQLSQAKRLGSLNKFKAGSRNILVATDVASRGLDIPLVDVVINFDIPANSKDYIHRVGRTARAGRSGKSITLVTQYDVELYQRIEHVIGKKMDVFPIDSKDDVMLLQERVSEAQRMVTLEGSKRIKNDDDFRDKEDRDIIQSNKLVFISGIFTVGGGEWGTRGMIGVNSLPLLPSTNQTEDISHSSAHLVKRIDPVEHQSKSSTSNQEENDDVESKQPPYPTSHKDDNNKGKDDETEQNNKNNGNETQPEQLIHPDQAKENEDTAKQVKEEAMIIRKVIIVLGSLGGNGSGKRDNGGGVGNGEASMNDAFASEKSSMGNNSNSTNVMDNEVGGVNFRVVGNNEMNHETSDSVQYHHPPVQLSSIRQLTPPVQPSAPPAEKVGDTDSDIQIDNVTFSTPILTAPPAYSPTAPPIYALPHIPIPEFDGSVRDMILYMDGNNNYQLAQQQNLQNSDSRNINHNNNGTFISLHSSVSLPPLNTGVWYAAGPTSQTNTPIDVTPHQQSNHPIIIQSIHSPSNLNSQNSTSNLHSFSDSIENNENNSPTHQRHDPSII</sequence>
<evidence type="ECO:0000259" key="19">
    <source>
        <dbReference type="PROSITE" id="PS51195"/>
    </source>
</evidence>
<dbReference type="GO" id="GO:0042254">
    <property type="term" value="P:ribosome biogenesis"/>
    <property type="evidence" value="ECO:0007669"/>
    <property type="project" value="UniProtKB-ARBA"/>
</dbReference>
<feature type="compositionally biased region" description="Gly residues" evidence="16">
    <location>
        <begin position="562"/>
        <end position="578"/>
    </location>
</feature>
<dbReference type="CDD" id="cd18787">
    <property type="entry name" value="SF2_C_DEAD"/>
    <property type="match status" value="1"/>
</dbReference>
<dbReference type="PROSITE" id="PS00039">
    <property type="entry name" value="DEAD_ATP_HELICASE"/>
    <property type="match status" value="1"/>
</dbReference>
<keyword evidence="6" id="KW-0067">ATP-binding</keyword>
<feature type="region of interest" description="Disordered" evidence="16">
    <location>
        <begin position="562"/>
        <end position="583"/>
    </location>
</feature>
<feature type="domain" description="DEAD-box RNA helicase Q" evidence="19">
    <location>
        <begin position="7"/>
        <end position="35"/>
    </location>
</feature>
<dbReference type="FunFam" id="3.40.50.300:FF:000626">
    <property type="entry name" value="probable ATP-dependent RNA helicase DDX47"/>
    <property type="match status" value="1"/>
</dbReference>
<dbReference type="FunFam" id="3.40.50.300:FF:000681">
    <property type="entry name" value="probable ATP-dependent RNA helicase DDX47"/>
    <property type="match status" value="1"/>
</dbReference>
<feature type="compositionally biased region" description="Low complexity" evidence="16">
    <location>
        <begin position="791"/>
        <end position="806"/>
    </location>
</feature>
<gene>
    <name evidence="20" type="ORF">FCALED_LOCUS5278</name>
</gene>
<dbReference type="InterPro" id="IPR014001">
    <property type="entry name" value="Helicase_ATP-bd"/>
</dbReference>
<dbReference type="PROSITE" id="PS51195">
    <property type="entry name" value="Q_MOTIF"/>
    <property type="match status" value="1"/>
</dbReference>
<dbReference type="Proteomes" id="UP000789570">
    <property type="component" value="Unassembled WGS sequence"/>
</dbReference>
<comment type="subcellular location">
    <subcellularLocation>
        <location evidence="1">Nucleus</location>
    </subcellularLocation>
</comment>
<comment type="subunit">
    <text evidence="11">Interacts with the SSU processome.</text>
</comment>
<dbReference type="InterPro" id="IPR000629">
    <property type="entry name" value="RNA-helicase_DEAD-box_CS"/>
</dbReference>